<feature type="chain" id="PRO_5010179371" evidence="5">
    <location>
        <begin position="32"/>
        <end position="337"/>
    </location>
</feature>
<dbReference type="GO" id="GO:0005576">
    <property type="term" value="C:extracellular region"/>
    <property type="evidence" value="ECO:0007669"/>
    <property type="project" value="TreeGrafter"/>
</dbReference>
<evidence type="ECO:0000313" key="8">
    <source>
        <dbReference type="Proteomes" id="UP000183047"/>
    </source>
</evidence>
<dbReference type="GO" id="GO:0030288">
    <property type="term" value="C:outer membrane-bounded periplasmic space"/>
    <property type="evidence" value="ECO:0007669"/>
    <property type="project" value="TreeGrafter"/>
</dbReference>
<dbReference type="InterPro" id="IPR001638">
    <property type="entry name" value="Solute-binding_3/MltF_N"/>
</dbReference>
<evidence type="ECO:0000256" key="4">
    <source>
        <dbReference type="SAM" id="MobiDB-lite"/>
    </source>
</evidence>
<evidence type="ECO:0000256" key="5">
    <source>
        <dbReference type="SAM" id="SignalP"/>
    </source>
</evidence>
<dbReference type="Pfam" id="PF00497">
    <property type="entry name" value="SBP_bac_3"/>
    <property type="match status" value="1"/>
</dbReference>
<gene>
    <name evidence="7" type="ORF">SAMN02910451_01207</name>
</gene>
<dbReference type="AlphaFoldDB" id="A0A1G5CT98"/>
<evidence type="ECO:0000256" key="3">
    <source>
        <dbReference type="ARBA" id="ARBA00022729"/>
    </source>
</evidence>
<evidence type="ECO:0000313" key="7">
    <source>
        <dbReference type="EMBL" id="SCY05501.1"/>
    </source>
</evidence>
<keyword evidence="2" id="KW-0813">Transport</keyword>
<dbReference type="PROSITE" id="PS51257">
    <property type="entry name" value="PROKAR_LIPOPROTEIN"/>
    <property type="match status" value="1"/>
</dbReference>
<evidence type="ECO:0000259" key="6">
    <source>
        <dbReference type="SMART" id="SM00062"/>
    </source>
</evidence>
<keyword evidence="3 5" id="KW-0732">Signal</keyword>
<dbReference type="GO" id="GO:0006865">
    <property type="term" value="P:amino acid transport"/>
    <property type="evidence" value="ECO:0007669"/>
    <property type="project" value="TreeGrafter"/>
</dbReference>
<feature type="region of interest" description="Disordered" evidence="4">
    <location>
        <begin position="306"/>
        <end position="337"/>
    </location>
</feature>
<organism evidence="7 8">
    <name type="scientific">Butyrivibrio hungatei</name>
    <dbReference type="NCBI Taxonomy" id="185008"/>
    <lineage>
        <taxon>Bacteria</taxon>
        <taxon>Bacillati</taxon>
        <taxon>Bacillota</taxon>
        <taxon>Clostridia</taxon>
        <taxon>Lachnospirales</taxon>
        <taxon>Lachnospiraceae</taxon>
        <taxon>Butyrivibrio</taxon>
    </lineage>
</organism>
<dbReference type="PANTHER" id="PTHR30085:SF6">
    <property type="entry name" value="ABC TRANSPORTER GLUTAMINE-BINDING PROTEIN GLNH"/>
    <property type="match status" value="1"/>
</dbReference>
<evidence type="ECO:0000256" key="1">
    <source>
        <dbReference type="ARBA" id="ARBA00010333"/>
    </source>
</evidence>
<dbReference type="PANTHER" id="PTHR30085">
    <property type="entry name" value="AMINO ACID ABC TRANSPORTER PERMEASE"/>
    <property type="match status" value="1"/>
</dbReference>
<dbReference type="OrthoDB" id="115856at2"/>
<comment type="similarity">
    <text evidence="1">Belongs to the bacterial solute-binding protein 3 family.</text>
</comment>
<proteinExistence type="inferred from homology"/>
<sequence length="337" mass="35864">MKKNNLKKLLATTLTLALGAATLTGCGSASAKDGSAEQTSSEAPAAQEQSTDKVYRTLDEIKESGEINIGVFSDKNPFGYVDENGEYQGYDVYFANKLGEDLGVKINFVSTEAASRVEYLETGKVDIVLANFTVTEERAEKVDFALPYMNVALGVVSPKANVIKDLSEIKPDDQVIVISGTTAETYLEKNYPDIKLQKFDTYATAKTSFENGTGVAWANDNTEVIAYAIENEGYEVGIPSLGSQDTIAPAVSKGNTTLLDWINGEIETLGKENFFHADYEATLIDTYGKDYEETLVVEGGKVADAAEASSDASSASSEDAGAAASDAEASTEASSAQ</sequence>
<accession>A0A1G5CT98</accession>
<protein>
    <submittedName>
        <fullName evidence="7">Polar amino acid transport system substrate-binding protein</fullName>
    </submittedName>
</protein>
<feature type="domain" description="Solute-binding protein family 3/N-terminal" evidence="6">
    <location>
        <begin position="66"/>
        <end position="285"/>
    </location>
</feature>
<dbReference type="SUPFAM" id="SSF53850">
    <property type="entry name" value="Periplasmic binding protein-like II"/>
    <property type="match status" value="1"/>
</dbReference>
<reference evidence="8" key="1">
    <citation type="submission" date="2016-10" db="EMBL/GenBank/DDBJ databases">
        <authorList>
            <person name="Varghese N."/>
            <person name="Submissions S."/>
        </authorList>
    </citation>
    <scope>NUCLEOTIDE SEQUENCE [LARGE SCALE GENOMIC DNA]</scope>
    <source>
        <strain evidence="8">XBD2006</strain>
    </source>
</reference>
<dbReference type="InterPro" id="IPR051455">
    <property type="entry name" value="Bact_solute-bind_prot3"/>
</dbReference>
<evidence type="ECO:0000256" key="2">
    <source>
        <dbReference type="ARBA" id="ARBA00022448"/>
    </source>
</evidence>
<name>A0A1G5CT98_9FIRM</name>
<keyword evidence="8" id="KW-1185">Reference proteome</keyword>
<feature type="signal peptide" evidence="5">
    <location>
        <begin position="1"/>
        <end position="31"/>
    </location>
</feature>
<dbReference type="EMBL" id="FMUR01000007">
    <property type="protein sequence ID" value="SCY05501.1"/>
    <property type="molecule type" value="Genomic_DNA"/>
</dbReference>
<feature type="region of interest" description="Disordered" evidence="4">
    <location>
        <begin position="29"/>
        <end position="52"/>
    </location>
</feature>
<dbReference type="RefSeq" id="WP_083334504.1">
    <property type="nucleotide sequence ID" value="NZ_FMUR01000007.1"/>
</dbReference>
<dbReference type="SMART" id="SM00062">
    <property type="entry name" value="PBPb"/>
    <property type="match status" value="1"/>
</dbReference>
<dbReference type="Proteomes" id="UP000183047">
    <property type="component" value="Unassembled WGS sequence"/>
</dbReference>
<dbReference type="Gene3D" id="3.40.190.10">
    <property type="entry name" value="Periplasmic binding protein-like II"/>
    <property type="match status" value="2"/>
</dbReference>